<accession>R4U792</accession>
<reference evidence="1 2" key="1">
    <citation type="journal article" date="2013" name="Genome Biol. Evol.">
        <title>Complete genomes of two dipteran-associated spiroplasmas provided insights into the origin, dynamics, and impacts of viral invasion in spiroplasma.</title>
        <authorList>
            <person name="Ku C."/>
            <person name="Lo W.S."/>
            <person name="Chen L.L."/>
            <person name="Kuo C.H."/>
        </authorList>
    </citation>
    <scope>NUCLEOTIDE SEQUENCE [LARGE SCALE GENOMIC DNA]</scope>
    <source>
        <strain evidence="1">EA-1</strain>
    </source>
</reference>
<dbReference type="PATRIC" id="fig|1276229.3.peg.927"/>
<dbReference type="KEGG" id="ssyr:SSYRP_v1c09360"/>
<evidence type="ECO:0000313" key="2">
    <source>
        <dbReference type="Proteomes" id="UP000013963"/>
    </source>
</evidence>
<dbReference type="SUPFAM" id="SSF52540">
    <property type="entry name" value="P-loop containing nucleoside triphosphate hydrolases"/>
    <property type="match status" value="1"/>
</dbReference>
<dbReference type="EMBL" id="CP005078">
    <property type="protein sequence ID" value="AGM26523.1"/>
    <property type="molecule type" value="Genomic_DNA"/>
</dbReference>
<evidence type="ECO:0008006" key="3">
    <source>
        <dbReference type="Google" id="ProtNLM"/>
    </source>
</evidence>
<dbReference type="STRING" id="1276229.SSYRP_v1c09360"/>
<proteinExistence type="predicted"/>
<sequence length="389" mass="45695">MEYKLISFKDQNKEIQTFKLYDNKLLIMGDNNSGKTRLLNKLSNGFLGKDSTFHIDDKQIGFGDYQVVYLKEKMELVEEIKLIKTSDFRNKLIKSINEIILNNNKYSQTLDLIKKINDLFNFLLLETDLISNNNTLINSSLLLKSNFSNVSIEGFIDKLLKFDIYNNEELLIDATKYSSYHLRILLLNILVKYSDINDKLRPVVFIIDQPELYGTINSLWQLINDIKNLINEKSITILASNCPILYNFFIDELEQVVFLKNNKINSFEFIKSIVAKTISIYAFLDSDSCEYEVFLKDLSYVLTDEDIVFEKNKYLKNNMFFILHAINCKKLFLKISAINLFNITNDMFCLELSKENIIFVYLFLKNLDIELILENDIKIFFDKCNWLFN</sequence>
<gene>
    <name evidence="1" type="ORF">SSYRP_v1c09360</name>
</gene>
<protein>
    <recommendedName>
        <fullName evidence="3">AAA domain-containing protein</fullName>
    </recommendedName>
</protein>
<dbReference type="Proteomes" id="UP000013963">
    <property type="component" value="Chromosome"/>
</dbReference>
<dbReference type="OrthoDB" id="9947398at2"/>
<evidence type="ECO:0000313" key="1">
    <source>
        <dbReference type="EMBL" id="AGM26523.1"/>
    </source>
</evidence>
<dbReference type="HOGENOM" id="CLU_709613_0_0_14"/>
<keyword evidence="2" id="KW-1185">Reference proteome</keyword>
<dbReference type="RefSeq" id="WP_016341163.1">
    <property type="nucleotide sequence ID" value="NC_021284.1"/>
</dbReference>
<dbReference type="AlphaFoldDB" id="R4U792"/>
<name>R4U792_9MOLU</name>
<organism evidence="1 2">
    <name type="scientific">Spiroplasma syrphidicola EA-1</name>
    <dbReference type="NCBI Taxonomy" id="1276229"/>
    <lineage>
        <taxon>Bacteria</taxon>
        <taxon>Bacillati</taxon>
        <taxon>Mycoplasmatota</taxon>
        <taxon>Mollicutes</taxon>
        <taxon>Entomoplasmatales</taxon>
        <taxon>Spiroplasmataceae</taxon>
        <taxon>Spiroplasma</taxon>
    </lineage>
</organism>
<dbReference type="InterPro" id="IPR027417">
    <property type="entry name" value="P-loop_NTPase"/>
</dbReference>